<feature type="repeat" description="HEAT" evidence="3">
    <location>
        <begin position="258"/>
        <end position="296"/>
    </location>
</feature>
<evidence type="ECO:0000313" key="5">
    <source>
        <dbReference type="EMBL" id="OLP77658.1"/>
    </source>
</evidence>
<proteinExistence type="predicted"/>
<keyword evidence="2" id="KW-0040">ANK repeat</keyword>
<dbReference type="PANTHER" id="PTHR10648:SF4">
    <property type="entry name" value="PROTEIN PHOSPHATASE 2 (FORMERLY 2A), REGULATORY SUBUNIT A, BETA ISOFORM-RELATED"/>
    <property type="match status" value="1"/>
</dbReference>
<dbReference type="PROSITE" id="PS50088">
    <property type="entry name" value="ANK_REPEAT"/>
    <property type="match status" value="1"/>
</dbReference>
<evidence type="ECO:0000256" key="1">
    <source>
        <dbReference type="ARBA" id="ARBA00022737"/>
    </source>
</evidence>
<dbReference type="GO" id="GO:0000159">
    <property type="term" value="C:protein phosphatase type 2A complex"/>
    <property type="evidence" value="ECO:0007669"/>
    <property type="project" value="TreeGrafter"/>
</dbReference>
<gene>
    <name evidence="5" type="primary">Pp2A-29B</name>
    <name evidence="5" type="ORF">AK812_SmicGene42262</name>
</gene>
<organism evidence="5 6">
    <name type="scientific">Symbiodinium microadriaticum</name>
    <name type="common">Dinoflagellate</name>
    <name type="synonym">Zooxanthella microadriatica</name>
    <dbReference type="NCBI Taxonomy" id="2951"/>
    <lineage>
        <taxon>Eukaryota</taxon>
        <taxon>Sar</taxon>
        <taxon>Alveolata</taxon>
        <taxon>Dinophyceae</taxon>
        <taxon>Suessiales</taxon>
        <taxon>Symbiodiniaceae</taxon>
        <taxon>Symbiodinium</taxon>
    </lineage>
</organism>
<keyword evidence="1" id="KW-0677">Repeat</keyword>
<dbReference type="SUPFAM" id="SSF48403">
    <property type="entry name" value="Ankyrin repeat"/>
    <property type="match status" value="1"/>
</dbReference>
<dbReference type="InterPro" id="IPR002110">
    <property type="entry name" value="Ankyrin_rpt"/>
</dbReference>
<accession>A0A1Q9C409</accession>
<dbReference type="SMART" id="SM00248">
    <property type="entry name" value="ANK"/>
    <property type="match status" value="2"/>
</dbReference>
<sequence length="560" mass="62310">MLVLAQGSAVMTSPCPVVNSWEERLGVPGTASTSTRSSIQSVANWLHSGNAKVAELQAKESEQKQQNQPPSLGGRAKSKRRKLRQRERLQEFLKSNGFADEFEPRLGSSCFFQAETIYPLHLAAKVGDCEIVRLLLAAGAPPTQKTSRGRTALDFAAKSKAPAQQRGKVLELLSSQGPVFCLKACAGAGAFGSTLSISQLFDVAFVPTLHRLATKTDFFTARVSACADSSVLIANEEALLPLAYRHVKDDQKMGLRRVIPAFTMLCADETPMVRRAAAHKMRDFVSVCAKQDLLTDLIGVYKQLSQEDTQTASFLLHAPVRLEHDSDIDVQYYAQRALFFHLLAHWKWTSSTGVLYAAMVVCGCQVEPKLDCWSVEETSLGSPIGGQAHLGLLADEAPAATQRKQRDWRPLPTWQKVSMAFHDWKHSFLATTDEAFIRSEINGRRSRRIVLSAFFCADAVGGALWAFWCEDGIRHSATPLEDSQHYAQACRSFGINHYLLWGAGIPLEGWVLWMAGRDPWSFWSDAWLLPVWLVRLAMACTSKFWFVQVWIWKVALQVHL</sequence>
<dbReference type="SUPFAM" id="SSF48371">
    <property type="entry name" value="ARM repeat"/>
    <property type="match status" value="1"/>
</dbReference>
<dbReference type="Gene3D" id="1.25.40.20">
    <property type="entry name" value="Ankyrin repeat-containing domain"/>
    <property type="match status" value="1"/>
</dbReference>
<name>A0A1Q9C409_SYMMI</name>
<dbReference type="EMBL" id="LSRX01001732">
    <property type="protein sequence ID" value="OLP77658.1"/>
    <property type="molecule type" value="Genomic_DNA"/>
</dbReference>
<dbReference type="InterPro" id="IPR021133">
    <property type="entry name" value="HEAT_type_2"/>
</dbReference>
<dbReference type="Pfam" id="PF13857">
    <property type="entry name" value="Ank_5"/>
    <property type="match status" value="1"/>
</dbReference>
<dbReference type="InterPro" id="IPR011989">
    <property type="entry name" value="ARM-like"/>
</dbReference>
<protein>
    <submittedName>
        <fullName evidence="5">Serine/threonine-protein phosphatase PP2A 65 kDa regulatory subunit</fullName>
    </submittedName>
</protein>
<evidence type="ECO:0000313" key="6">
    <source>
        <dbReference type="Proteomes" id="UP000186817"/>
    </source>
</evidence>
<dbReference type="PANTHER" id="PTHR10648">
    <property type="entry name" value="SERINE/THREONINE-PROTEIN PHOSPHATASE PP2A 65 KDA REGULATORY SUBUNIT"/>
    <property type="match status" value="1"/>
</dbReference>
<dbReference type="InterPro" id="IPR016024">
    <property type="entry name" value="ARM-type_fold"/>
</dbReference>
<comment type="caution">
    <text evidence="5">The sequence shown here is derived from an EMBL/GenBank/DDBJ whole genome shotgun (WGS) entry which is preliminary data.</text>
</comment>
<dbReference type="AlphaFoldDB" id="A0A1Q9C409"/>
<reference evidence="5 6" key="1">
    <citation type="submission" date="2016-02" db="EMBL/GenBank/DDBJ databases">
        <title>Genome analysis of coral dinoflagellate symbionts highlights evolutionary adaptations to a symbiotic lifestyle.</title>
        <authorList>
            <person name="Aranda M."/>
            <person name="Li Y."/>
            <person name="Liew Y.J."/>
            <person name="Baumgarten S."/>
            <person name="Simakov O."/>
            <person name="Wilson M."/>
            <person name="Piel J."/>
            <person name="Ashoor H."/>
            <person name="Bougouffa S."/>
            <person name="Bajic V.B."/>
            <person name="Ryu T."/>
            <person name="Ravasi T."/>
            <person name="Bayer T."/>
            <person name="Micklem G."/>
            <person name="Kim H."/>
            <person name="Bhak J."/>
            <person name="Lajeunesse T.C."/>
            <person name="Voolstra C.R."/>
        </authorList>
    </citation>
    <scope>NUCLEOTIDE SEQUENCE [LARGE SCALE GENOMIC DNA]</scope>
    <source>
        <strain evidence="5 6">CCMP2467</strain>
    </source>
</reference>
<evidence type="ECO:0000256" key="2">
    <source>
        <dbReference type="PROSITE-ProRule" id="PRU00023"/>
    </source>
</evidence>
<dbReference type="PROSITE" id="PS50077">
    <property type="entry name" value="HEAT_REPEAT"/>
    <property type="match status" value="1"/>
</dbReference>
<dbReference type="Gene3D" id="1.25.10.10">
    <property type="entry name" value="Leucine-rich Repeat Variant"/>
    <property type="match status" value="1"/>
</dbReference>
<dbReference type="PROSITE" id="PS50297">
    <property type="entry name" value="ANK_REP_REGION"/>
    <property type="match status" value="1"/>
</dbReference>
<dbReference type="GO" id="GO:0005829">
    <property type="term" value="C:cytosol"/>
    <property type="evidence" value="ECO:0007669"/>
    <property type="project" value="TreeGrafter"/>
</dbReference>
<dbReference type="InterPro" id="IPR051023">
    <property type="entry name" value="PP2A_Regulatory_Subunit_A"/>
</dbReference>
<keyword evidence="6" id="KW-1185">Reference proteome</keyword>
<feature type="region of interest" description="Disordered" evidence="4">
    <location>
        <begin position="59"/>
        <end position="83"/>
    </location>
</feature>
<dbReference type="GO" id="GO:0019888">
    <property type="term" value="F:protein phosphatase regulator activity"/>
    <property type="evidence" value="ECO:0007669"/>
    <property type="project" value="TreeGrafter"/>
</dbReference>
<evidence type="ECO:0000256" key="3">
    <source>
        <dbReference type="PROSITE-ProRule" id="PRU00103"/>
    </source>
</evidence>
<dbReference type="GO" id="GO:0005634">
    <property type="term" value="C:nucleus"/>
    <property type="evidence" value="ECO:0007669"/>
    <property type="project" value="TreeGrafter"/>
</dbReference>
<dbReference type="OrthoDB" id="444183at2759"/>
<dbReference type="Proteomes" id="UP000186817">
    <property type="component" value="Unassembled WGS sequence"/>
</dbReference>
<feature type="repeat" description="ANK" evidence="2">
    <location>
        <begin position="115"/>
        <end position="147"/>
    </location>
</feature>
<evidence type="ECO:0000256" key="4">
    <source>
        <dbReference type="SAM" id="MobiDB-lite"/>
    </source>
</evidence>
<dbReference type="InterPro" id="IPR036770">
    <property type="entry name" value="Ankyrin_rpt-contain_sf"/>
</dbReference>